<dbReference type="InterPro" id="IPR008253">
    <property type="entry name" value="Marvel"/>
</dbReference>
<keyword evidence="4 5" id="KW-0472">Membrane</keyword>
<evidence type="ECO:0000256" key="4">
    <source>
        <dbReference type="ARBA" id="ARBA00023136"/>
    </source>
</evidence>
<sequence length="143" mass="15168">MEMGIVTIIHAVLAVLLIIELGLTGATVHNSLGWSSRSNFMLFNSIWSILVLIYLAVTPRVLSALYHGVIALGALVLTALFWFAGSIALAVPLSIHCGGYGPCQTAQAAIAFGFFLWAIFTGLAVMEGLASRRGGFADKTSRV</sequence>
<protein>
    <recommendedName>
        <fullName evidence="6">MARVEL domain-containing protein</fullName>
    </recommendedName>
</protein>
<feature type="transmembrane region" description="Helical" evidence="5">
    <location>
        <begin position="40"/>
        <end position="57"/>
    </location>
</feature>
<accession>A0A0A1TF43</accession>
<comment type="subcellular location">
    <subcellularLocation>
        <location evidence="1">Membrane</location>
        <topology evidence="1">Multi-pass membrane protein</topology>
    </subcellularLocation>
</comment>
<dbReference type="PANTHER" id="PTHR37451">
    <property type="entry name" value="MARVEL DOMAIN"/>
    <property type="match status" value="1"/>
</dbReference>
<dbReference type="GO" id="GO:0016020">
    <property type="term" value="C:membrane"/>
    <property type="evidence" value="ECO:0007669"/>
    <property type="project" value="UniProtKB-SubCell"/>
</dbReference>
<dbReference type="STRING" id="1531966.A0A0A1TF43"/>
<dbReference type="EMBL" id="CDHN01000002">
    <property type="protein sequence ID" value="CEJ88391.1"/>
    <property type="molecule type" value="Genomic_DNA"/>
</dbReference>
<evidence type="ECO:0000256" key="3">
    <source>
        <dbReference type="ARBA" id="ARBA00022989"/>
    </source>
</evidence>
<evidence type="ECO:0000256" key="1">
    <source>
        <dbReference type="ARBA" id="ARBA00004141"/>
    </source>
</evidence>
<evidence type="ECO:0000313" key="8">
    <source>
        <dbReference type="Proteomes" id="UP000039046"/>
    </source>
</evidence>
<evidence type="ECO:0000256" key="2">
    <source>
        <dbReference type="ARBA" id="ARBA00022692"/>
    </source>
</evidence>
<name>A0A0A1TF43_9HYPO</name>
<evidence type="ECO:0000313" key="7">
    <source>
        <dbReference type="EMBL" id="CEJ88391.1"/>
    </source>
</evidence>
<keyword evidence="8" id="KW-1185">Reference proteome</keyword>
<dbReference type="OrthoDB" id="2117453at2759"/>
<proteinExistence type="predicted"/>
<gene>
    <name evidence="7" type="ORF">VHEMI04708</name>
</gene>
<feature type="transmembrane region" description="Helical" evidence="5">
    <location>
        <begin position="69"/>
        <end position="95"/>
    </location>
</feature>
<evidence type="ECO:0000259" key="6">
    <source>
        <dbReference type="Pfam" id="PF01284"/>
    </source>
</evidence>
<organism evidence="7 8">
    <name type="scientific">[Torrubiella] hemipterigena</name>
    <dbReference type="NCBI Taxonomy" id="1531966"/>
    <lineage>
        <taxon>Eukaryota</taxon>
        <taxon>Fungi</taxon>
        <taxon>Dikarya</taxon>
        <taxon>Ascomycota</taxon>
        <taxon>Pezizomycotina</taxon>
        <taxon>Sordariomycetes</taxon>
        <taxon>Hypocreomycetidae</taxon>
        <taxon>Hypocreales</taxon>
        <taxon>Clavicipitaceae</taxon>
        <taxon>Clavicipitaceae incertae sedis</taxon>
        <taxon>'Torrubiella' clade</taxon>
    </lineage>
</organism>
<feature type="transmembrane region" description="Helical" evidence="5">
    <location>
        <begin position="107"/>
        <end position="126"/>
    </location>
</feature>
<keyword evidence="2 5" id="KW-0812">Transmembrane</keyword>
<evidence type="ECO:0000256" key="5">
    <source>
        <dbReference type="SAM" id="Phobius"/>
    </source>
</evidence>
<feature type="transmembrane region" description="Helical" evidence="5">
    <location>
        <begin position="7"/>
        <end position="28"/>
    </location>
</feature>
<dbReference type="HOGENOM" id="CLU_109915_3_1_1"/>
<dbReference type="AlphaFoldDB" id="A0A0A1TF43"/>
<dbReference type="Proteomes" id="UP000039046">
    <property type="component" value="Unassembled WGS sequence"/>
</dbReference>
<keyword evidence="3 5" id="KW-1133">Transmembrane helix</keyword>
<feature type="domain" description="MARVEL" evidence="6">
    <location>
        <begin position="8"/>
        <end position="125"/>
    </location>
</feature>
<dbReference type="Pfam" id="PF01284">
    <property type="entry name" value="MARVEL"/>
    <property type="match status" value="1"/>
</dbReference>
<reference evidence="7 8" key="1">
    <citation type="journal article" date="2015" name="Genome Announc.">
        <title>Draft Genome Sequence and Gene Annotation of the Entomopathogenic Fungus Verticillium hemipterigenum.</title>
        <authorList>
            <person name="Horn F."/>
            <person name="Habel A."/>
            <person name="Scharf D.H."/>
            <person name="Dworschak J."/>
            <person name="Brakhage A.A."/>
            <person name="Guthke R."/>
            <person name="Hertweck C."/>
            <person name="Linde J."/>
        </authorList>
    </citation>
    <scope>NUCLEOTIDE SEQUENCE [LARGE SCALE GENOMIC DNA]</scope>
</reference>
<dbReference type="PANTHER" id="PTHR37451:SF1">
    <property type="entry name" value="MARVEL DOMAIN-CONTAINING PROTEIN"/>
    <property type="match status" value="1"/>
</dbReference>